<comment type="cofactor">
    <cofactor evidence="1">
        <name>FAD</name>
        <dbReference type="ChEBI" id="CHEBI:57692"/>
    </cofactor>
</comment>
<dbReference type="AlphaFoldDB" id="A0A1G8S012"/>
<proteinExistence type="inferred from homology"/>
<keyword evidence="4" id="KW-0274">FAD</keyword>
<dbReference type="GO" id="GO:0003955">
    <property type="term" value="F:NAD(P)H dehydrogenase (quinone) activity"/>
    <property type="evidence" value="ECO:0007669"/>
    <property type="project" value="TreeGrafter"/>
</dbReference>
<evidence type="ECO:0000256" key="2">
    <source>
        <dbReference type="ARBA" id="ARBA00005272"/>
    </source>
</evidence>
<sequence>MHVAVLGAGYAGVTLTRKLERQLPASVELTLVDGRETHLVQHLLHRAVRHPTIEAQLEVPLEECCQRANVRHATVEAVDYDEGRVELDDGSIEYDLGALCLGAQTAYYGLSGVRAHGTPLKRLRDARAIRSQFLDLCETGGRVVVGGAGLSGVQVAGELAELARDRADADVEVVLLEQKPTVAPGFPVSFQEAVAEELETRGVDVRTRTTVTAADEETLTTATGPAIEYDQLVWTGGITGGAALDDRRPQVRSTLRLGRRTFGLGDAVNVVDDEGKRVPATAQTAVRQATVAAENITALAEGGVGGFEPRLSRYVYQSLGWVVTVGGGTVAQVGSQVVRGTPAKALKTSIGVQHLANVGAVEDAIELIQESVSSPQA</sequence>
<organism evidence="7 8">
    <name type="scientific">Halovenus aranensis</name>
    <dbReference type="NCBI Taxonomy" id="890420"/>
    <lineage>
        <taxon>Archaea</taxon>
        <taxon>Methanobacteriati</taxon>
        <taxon>Methanobacteriota</taxon>
        <taxon>Stenosarchaea group</taxon>
        <taxon>Halobacteria</taxon>
        <taxon>Halobacteriales</taxon>
        <taxon>Haloarculaceae</taxon>
        <taxon>Halovenus</taxon>
    </lineage>
</organism>
<dbReference type="PANTHER" id="PTHR42913">
    <property type="entry name" value="APOPTOSIS-INDUCING FACTOR 1"/>
    <property type="match status" value="1"/>
</dbReference>
<evidence type="ECO:0000313" key="8">
    <source>
        <dbReference type="Proteomes" id="UP000198856"/>
    </source>
</evidence>
<dbReference type="EMBL" id="FNFC01000001">
    <property type="protein sequence ID" value="SDJ22000.1"/>
    <property type="molecule type" value="Genomic_DNA"/>
</dbReference>
<keyword evidence="3" id="KW-0285">Flavoprotein</keyword>
<feature type="domain" description="FAD/NAD(P)-binding" evidence="6">
    <location>
        <begin position="1"/>
        <end position="289"/>
    </location>
</feature>
<dbReference type="RefSeq" id="WP_092698491.1">
    <property type="nucleotide sequence ID" value="NZ_FNFC01000001.1"/>
</dbReference>
<keyword evidence="8" id="KW-1185">Reference proteome</keyword>
<dbReference type="InterPro" id="IPR023753">
    <property type="entry name" value="FAD/NAD-binding_dom"/>
</dbReference>
<reference evidence="7 8" key="1">
    <citation type="submission" date="2016-10" db="EMBL/GenBank/DDBJ databases">
        <authorList>
            <person name="de Groot N.N."/>
        </authorList>
    </citation>
    <scope>NUCLEOTIDE SEQUENCE [LARGE SCALE GENOMIC DNA]</scope>
    <source>
        <strain evidence="7 8">IBRC-M10015</strain>
    </source>
</reference>
<dbReference type="STRING" id="890420.SAMN05216226_101190"/>
<dbReference type="SUPFAM" id="SSF51905">
    <property type="entry name" value="FAD/NAD(P)-binding domain"/>
    <property type="match status" value="2"/>
</dbReference>
<dbReference type="Pfam" id="PF07992">
    <property type="entry name" value="Pyr_redox_2"/>
    <property type="match status" value="1"/>
</dbReference>
<name>A0A1G8S012_9EURY</name>
<keyword evidence="5" id="KW-0560">Oxidoreductase</keyword>
<dbReference type="InterPro" id="IPR036188">
    <property type="entry name" value="FAD/NAD-bd_sf"/>
</dbReference>
<dbReference type="InterPro" id="IPR051169">
    <property type="entry name" value="NADH-Q_oxidoreductase"/>
</dbReference>
<dbReference type="PANTHER" id="PTHR42913:SF3">
    <property type="entry name" value="64 KDA MITOCHONDRIAL NADH DEHYDROGENASE (EUROFUNG)"/>
    <property type="match status" value="1"/>
</dbReference>
<dbReference type="Gene3D" id="3.50.50.100">
    <property type="match status" value="1"/>
</dbReference>
<evidence type="ECO:0000256" key="4">
    <source>
        <dbReference type="ARBA" id="ARBA00022827"/>
    </source>
</evidence>
<dbReference type="GO" id="GO:0019646">
    <property type="term" value="P:aerobic electron transport chain"/>
    <property type="evidence" value="ECO:0007669"/>
    <property type="project" value="TreeGrafter"/>
</dbReference>
<evidence type="ECO:0000259" key="6">
    <source>
        <dbReference type="Pfam" id="PF07992"/>
    </source>
</evidence>
<evidence type="ECO:0000313" key="7">
    <source>
        <dbReference type="EMBL" id="SDJ22000.1"/>
    </source>
</evidence>
<comment type="similarity">
    <text evidence="2">Belongs to the NADH dehydrogenase family.</text>
</comment>
<dbReference type="Proteomes" id="UP000198856">
    <property type="component" value="Unassembled WGS sequence"/>
</dbReference>
<evidence type="ECO:0000256" key="5">
    <source>
        <dbReference type="ARBA" id="ARBA00023002"/>
    </source>
</evidence>
<evidence type="ECO:0000256" key="1">
    <source>
        <dbReference type="ARBA" id="ARBA00001974"/>
    </source>
</evidence>
<dbReference type="OrthoDB" id="38899at2157"/>
<accession>A0A1G8S012</accession>
<evidence type="ECO:0000256" key="3">
    <source>
        <dbReference type="ARBA" id="ARBA00022630"/>
    </source>
</evidence>
<protein>
    <submittedName>
        <fullName evidence="7">NADH dehydrogenase</fullName>
    </submittedName>
</protein>
<gene>
    <name evidence="7" type="ORF">SAMN05216226_101190</name>
</gene>